<name>A0A4R0S0L9_9APHY</name>
<feature type="domain" description="DUF6533" evidence="2">
    <location>
        <begin position="29"/>
        <end position="74"/>
    </location>
</feature>
<feature type="transmembrane region" description="Helical" evidence="1">
    <location>
        <begin position="175"/>
        <end position="199"/>
    </location>
</feature>
<comment type="caution">
    <text evidence="3">The sequence shown here is derived from an EMBL/GenBank/DDBJ whole genome shotgun (WGS) entry which is preliminary data.</text>
</comment>
<evidence type="ECO:0000313" key="4">
    <source>
        <dbReference type="Proteomes" id="UP000292702"/>
    </source>
</evidence>
<dbReference type="Pfam" id="PF20151">
    <property type="entry name" value="DUF6533"/>
    <property type="match status" value="1"/>
</dbReference>
<sequence>MPAEILLSPALNSQDEIIRTLTQAQTSRYVGVAALAFLVWDMLLNIADEVEYIWQAPSGWVKWAYLFIRHWAILSLGVLLAQGTNTNNHLGFTDRSCYNWIIAETVISFLLFWAVEVVLSIRIYALYARSKVILYTVGLLFIGETVTATVTFVRTLSKGKYSVELGCVVTWVPPFFIAAWIALLAFQTVLFILTMVHWFRNVALTKSLGRQSILYVFVRDGIWAYAVMFGKSPPLTFFRREANNATLATVSYPHPQPPHVQTAKLAPRSTLFQMGSVGHFIYGIPCTSKPASTEFADL</sequence>
<keyword evidence="1" id="KW-0472">Membrane</keyword>
<dbReference type="AlphaFoldDB" id="A0A4R0S0L9"/>
<keyword evidence="4" id="KW-1185">Reference proteome</keyword>
<dbReference type="OrthoDB" id="2637653at2759"/>
<dbReference type="EMBL" id="RWJN01000019">
    <property type="protein sequence ID" value="TCD70558.1"/>
    <property type="molecule type" value="Genomic_DNA"/>
</dbReference>
<feature type="transmembrane region" description="Helical" evidence="1">
    <location>
        <begin position="100"/>
        <end position="125"/>
    </location>
</feature>
<reference evidence="3 4" key="1">
    <citation type="submission" date="2018-11" db="EMBL/GenBank/DDBJ databases">
        <title>Genome assembly of Steccherinum ochraceum LE-BIN_3174, the white-rot fungus of the Steccherinaceae family (The Residual Polyporoid clade, Polyporales, Basidiomycota).</title>
        <authorList>
            <person name="Fedorova T.V."/>
            <person name="Glazunova O.A."/>
            <person name="Landesman E.O."/>
            <person name="Moiseenko K.V."/>
            <person name="Psurtseva N.V."/>
            <person name="Savinova O.S."/>
            <person name="Shakhova N.V."/>
            <person name="Tyazhelova T.V."/>
            <person name="Vasina D.V."/>
        </authorList>
    </citation>
    <scope>NUCLEOTIDE SEQUENCE [LARGE SCALE GENOMIC DNA]</scope>
    <source>
        <strain evidence="3 4">LE-BIN_3174</strain>
    </source>
</reference>
<evidence type="ECO:0000259" key="2">
    <source>
        <dbReference type="Pfam" id="PF20151"/>
    </source>
</evidence>
<feature type="transmembrane region" description="Helical" evidence="1">
    <location>
        <begin position="59"/>
        <end position="80"/>
    </location>
</feature>
<evidence type="ECO:0000256" key="1">
    <source>
        <dbReference type="SAM" id="Phobius"/>
    </source>
</evidence>
<evidence type="ECO:0000313" key="3">
    <source>
        <dbReference type="EMBL" id="TCD70558.1"/>
    </source>
</evidence>
<keyword evidence="1" id="KW-1133">Transmembrane helix</keyword>
<dbReference type="InterPro" id="IPR045340">
    <property type="entry name" value="DUF6533"/>
</dbReference>
<accession>A0A4R0S0L9</accession>
<dbReference type="Proteomes" id="UP000292702">
    <property type="component" value="Unassembled WGS sequence"/>
</dbReference>
<keyword evidence="1" id="KW-0812">Transmembrane</keyword>
<protein>
    <recommendedName>
        <fullName evidence="2">DUF6533 domain-containing protein</fullName>
    </recommendedName>
</protein>
<feature type="transmembrane region" description="Helical" evidence="1">
    <location>
        <begin position="132"/>
        <end position="155"/>
    </location>
</feature>
<dbReference type="STRING" id="92696.A0A4R0S0L9"/>
<organism evidence="3 4">
    <name type="scientific">Steccherinum ochraceum</name>
    <dbReference type="NCBI Taxonomy" id="92696"/>
    <lineage>
        <taxon>Eukaryota</taxon>
        <taxon>Fungi</taxon>
        <taxon>Dikarya</taxon>
        <taxon>Basidiomycota</taxon>
        <taxon>Agaricomycotina</taxon>
        <taxon>Agaricomycetes</taxon>
        <taxon>Polyporales</taxon>
        <taxon>Steccherinaceae</taxon>
        <taxon>Steccherinum</taxon>
    </lineage>
</organism>
<proteinExistence type="predicted"/>
<gene>
    <name evidence="3" type="ORF">EIP91_002904</name>
</gene>